<sequence>MKRRSFIAGSLAVAAASGLARPAILRAQSGEKTLRMGHIFPESHPYQKGLERFRDELSRLTDGAINVEVYSSSQLGGEIEMLGGMKLGTIDGCACGVSHVATSDNIRKFYLLDMPFLFKDFAAIESFFSSELASEFFGDLPEAAGLRIVANGTAGFHQILNSKRPIVEPKDLSGLKIRIWESPSAILALEIMGMTPTPMAFSEVFTSIQQGVIDGITNSLTTFYTTKLYETAKYVSITNHMYVFIPIIVSEHVFQSLDSDEQAAVLKAGEAAGQYWRNLYATDDEKHAALLEQVGVEINRADVEAFRAHVEKGYDRFVELVAQPGTEELVERLKSVGGF</sequence>
<dbReference type="EMBL" id="JAZHOF010000002">
    <property type="protein sequence ID" value="MEJ8570745.1"/>
    <property type="molecule type" value="Genomic_DNA"/>
</dbReference>
<dbReference type="InterPro" id="IPR004682">
    <property type="entry name" value="TRAP_DctP"/>
</dbReference>
<keyword evidence="4" id="KW-0732">Signal</keyword>
<evidence type="ECO:0000256" key="1">
    <source>
        <dbReference type="ARBA" id="ARBA00004196"/>
    </source>
</evidence>
<accession>A0AAW9RFS8</accession>
<dbReference type="CDD" id="cd13603">
    <property type="entry name" value="PBP2_TRAP_Siap_TeaA_like"/>
    <property type="match status" value="1"/>
</dbReference>
<dbReference type="InterPro" id="IPR018389">
    <property type="entry name" value="DctP_fam"/>
</dbReference>
<dbReference type="InterPro" id="IPR038404">
    <property type="entry name" value="TRAP_DctP_sf"/>
</dbReference>
<name>A0AAW9RFS8_9HYPH</name>
<dbReference type="GO" id="GO:0055085">
    <property type="term" value="P:transmembrane transport"/>
    <property type="evidence" value="ECO:0007669"/>
    <property type="project" value="InterPro"/>
</dbReference>
<dbReference type="Pfam" id="PF03480">
    <property type="entry name" value="DctP"/>
    <property type="match status" value="1"/>
</dbReference>
<reference evidence="5 6" key="1">
    <citation type="submission" date="2024-02" db="EMBL/GenBank/DDBJ databases">
        <title>Genome analysis and characterization of Microbaculum marinisediminis sp. nov., isolated from marine sediment.</title>
        <authorList>
            <person name="Du Z.-J."/>
            <person name="Ye Y.-Q."/>
            <person name="Zhang Z.-R."/>
            <person name="Yuan S.-M."/>
            <person name="Zhang X.-Y."/>
        </authorList>
    </citation>
    <scope>NUCLEOTIDE SEQUENCE [LARGE SCALE GENOMIC DNA]</scope>
    <source>
        <strain evidence="5 6">SDUM1044001</strain>
    </source>
</reference>
<comment type="subcellular location">
    <subcellularLocation>
        <location evidence="1">Cell envelope</location>
    </subcellularLocation>
</comment>
<evidence type="ECO:0000313" key="5">
    <source>
        <dbReference type="EMBL" id="MEJ8570745.1"/>
    </source>
</evidence>
<gene>
    <name evidence="5" type="ORF">V3328_04630</name>
</gene>
<dbReference type="PANTHER" id="PTHR33376:SF4">
    <property type="entry name" value="SIALIC ACID-BINDING PERIPLASMIC PROTEIN SIAP"/>
    <property type="match status" value="1"/>
</dbReference>
<dbReference type="RefSeq" id="WP_340328491.1">
    <property type="nucleotide sequence ID" value="NZ_JAZHOF010000002.1"/>
</dbReference>
<evidence type="ECO:0000313" key="6">
    <source>
        <dbReference type="Proteomes" id="UP001378188"/>
    </source>
</evidence>
<comment type="similarity">
    <text evidence="2">Belongs to the bacterial solute-binding protein 7 family.</text>
</comment>
<dbReference type="PIRSF" id="PIRSF006470">
    <property type="entry name" value="DctB"/>
    <property type="match status" value="1"/>
</dbReference>
<dbReference type="AlphaFoldDB" id="A0AAW9RFS8"/>
<keyword evidence="6" id="KW-1185">Reference proteome</keyword>
<dbReference type="Proteomes" id="UP001378188">
    <property type="component" value="Unassembled WGS sequence"/>
</dbReference>
<protein>
    <submittedName>
        <fullName evidence="5">TRAP transporter substrate-binding protein</fullName>
    </submittedName>
</protein>
<dbReference type="NCBIfam" id="NF037995">
    <property type="entry name" value="TRAP_S1"/>
    <property type="match status" value="1"/>
</dbReference>
<dbReference type="GO" id="GO:0030288">
    <property type="term" value="C:outer membrane-bounded periplasmic space"/>
    <property type="evidence" value="ECO:0007669"/>
    <property type="project" value="InterPro"/>
</dbReference>
<dbReference type="NCBIfam" id="TIGR00787">
    <property type="entry name" value="dctP"/>
    <property type="match status" value="1"/>
</dbReference>
<organism evidence="5 6">
    <name type="scientific">Microbaculum marinum</name>
    <dbReference type="NCBI Taxonomy" id="1764581"/>
    <lineage>
        <taxon>Bacteria</taxon>
        <taxon>Pseudomonadati</taxon>
        <taxon>Pseudomonadota</taxon>
        <taxon>Alphaproteobacteria</taxon>
        <taxon>Hyphomicrobiales</taxon>
        <taxon>Tepidamorphaceae</taxon>
        <taxon>Microbaculum</taxon>
    </lineage>
</organism>
<comment type="caution">
    <text evidence="5">The sequence shown here is derived from an EMBL/GenBank/DDBJ whole genome shotgun (WGS) entry which is preliminary data.</text>
</comment>
<dbReference type="Gene3D" id="3.40.190.170">
    <property type="entry name" value="Bacterial extracellular solute-binding protein, family 7"/>
    <property type="match status" value="1"/>
</dbReference>
<evidence type="ECO:0000256" key="4">
    <source>
        <dbReference type="ARBA" id="ARBA00022729"/>
    </source>
</evidence>
<keyword evidence="3" id="KW-0813">Transport</keyword>
<proteinExistence type="inferred from homology"/>
<dbReference type="PANTHER" id="PTHR33376">
    <property type="match status" value="1"/>
</dbReference>
<evidence type="ECO:0000256" key="2">
    <source>
        <dbReference type="ARBA" id="ARBA00009023"/>
    </source>
</evidence>
<evidence type="ECO:0000256" key="3">
    <source>
        <dbReference type="ARBA" id="ARBA00022448"/>
    </source>
</evidence>